<evidence type="ECO:0000313" key="9">
    <source>
        <dbReference type="Proteomes" id="UP001182556"/>
    </source>
</evidence>
<feature type="region of interest" description="Disordered" evidence="7">
    <location>
        <begin position="104"/>
        <end position="123"/>
    </location>
</feature>
<dbReference type="GO" id="GO:0003677">
    <property type="term" value="F:DNA binding"/>
    <property type="evidence" value="ECO:0007669"/>
    <property type="project" value="UniProtKB-KW"/>
</dbReference>
<dbReference type="GO" id="GO:0016251">
    <property type="term" value="F:RNA polymerase II general transcription initiation factor activity"/>
    <property type="evidence" value="ECO:0007669"/>
    <property type="project" value="TreeGrafter"/>
</dbReference>
<dbReference type="GO" id="GO:0032968">
    <property type="term" value="P:positive regulation of transcription elongation by RNA polymerase II"/>
    <property type="evidence" value="ECO:0007669"/>
    <property type="project" value="InterPro"/>
</dbReference>
<feature type="compositionally biased region" description="Basic and acidic residues" evidence="7">
    <location>
        <begin position="395"/>
        <end position="419"/>
    </location>
</feature>
<evidence type="ECO:0000256" key="7">
    <source>
        <dbReference type="SAM" id="MobiDB-lite"/>
    </source>
</evidence>
<name>A0AAD9L9A1_PAPLA</name>
<comment type="similarity">
    <text evidence="2">Belongs to the TFIIF alpha subunit family.</text>
</comment>
<keyword evidence="3" id="KW-0805">Transcription regulation</keyword>
<evidence type="ECO:0000256" key="2">
    <source>
        <dbReference type="ARBA" id="ARBA00005249"/>
    </source>
</evidence>
<dbReference type="Proteomes" id="UP001182556">
    <property type="component" value="Unassembled WGS sequence"/>
</dbReference>
<dbReference type="InterPro" id="IPR011039">
    <property type="entry name" value="TFIIF_interaction"/>
</dbReference>
<feature type="compositionally biased region" description="Basic residues" evidence="7">
    <location>
        <begin position="452"/>
        <end position="461"/>
    </location>
</feature>
<dbReference type="SUPFAM" id="SSF50916">
    <property type="entry name" value="Rap30/74 interaction domains"/>
    <property type="match status" value="1"/>
</dbReference>
<dbReference type="InterPro" id="IPR008851">
    <property type="entry name" value="TFIIF-alpha"/>
</dbReference>
<feature type="compositionally biased region" description="Basic and acidic residues" evidence="7">
    <location>
        <begin position="481"/>
        <end position="498"/>
    </location>
</feature>
<keyword evidence="4" id="KW-0238">DNA-binding</keyword>
<evidence type="ECO:0000256" key="5">
    <source>
        <dbReference type="ARBA" id="ARBA00023163"/>
    </source>
</evidence>
<proteinExistence type="inferred from homology"/>
<feature type="compositionally biased region" description="Low complexity" evidence="7">
    <location>
        <begin position="535"/>
        <end position="558"/>
    </location>
</feature>
<feature type="region of interest" description="Disordered" evidence="7">
    <location>
        <begin position="1"/>
        <end position="70"/>
    </location>
</feature>
<feature type="compositionally biased region" description="Polar residues" evidence="7">
    <location>
        <begin position="573"/>
        <end position="585"/>
    </location>
</feature>
<dbReference type="EMBL" id="JAODAN010000001">
    <property type="protein sequence ID" value="KAK1927935.1"/>
    <property type="molecule type" value="Genomic_DNA"/>
</dbReference>
<dbReference type="AlphaFoldDB" id="A0AAD9L9A1"/>
<dbReference type="PANTHER" id="PTHR13011:SF0">
    <property type="entry name" value="GENERAL TRANSCRIPTION FACTOR IIF SUBUNIT 1"/>
    <property type="match status" value="1"/>
</dbReference>
<dbReference type="PANTHER" id="PTHR13011">
    <property type="entry name" value="TFIIF-ALPHA"/>
    <property type="match status" value="1"/>
</dbReference>
<evidence type="ECO:0000313" key="8">
    <source>
        <dbReference type="EMBL" id="KAK1927935.1"/>
    </source>
</evidence>
<evidence type="ECO:0000256" key="4">
    <source>
        <dbReference type="ARBA" id="ARBA00023125"/>
    </source>
</evidence>
<feature type="compositionally biased region" description="Acidic residues" evidence="7">
    <location>
        <begin position="432"/>
        <end position="441"/>
    </location>
</feature>
<feature type="compositionally biased region" description="Acidic residues" evidence="7">
    <location>
        <begin position="374"/>
        <end position="394"/>
    </location>
</feature>
<dbReference type="GO" id="GO:0005674">
    <property type="term" value="C:transcription factor TFIIF complex"/>
    <property type="evidence" value="ECO:0007669"/>
    <property type="project" value="TreeGrafter"/>
</dbReference>
<feature type="compositionally biased region" description="Low complexity" evidence="7">
    <location>
        <begin position="30"/>
        <end position="67"/>
    </location>
</feature>
<comment type="caution">
    <text evidence="8">The sequence shown here is derived from an EMBL/GenBank/DDBJ whole genome shotgun (WGS) entry which is preliminary data.</text>
</comment>
<gene>
    <name evidence="8" type="ORF">DB88DRAFT_58332</name>
</gene>
<evidence type="ECO:0000256" key="3">
    <source>
        <dbReference type="ARBA" id="ARBA00023015"/>
    </source>
</evidence>
<dbReference type="GO" id="GO:0001096">
    <property type="term" value="F:TFIIF-class transcription factor complex binding"/>
    <property type="evidence" value="ECO:0007669"/>
    <property type="project" value="TreeGrafter"/>
</dbReference>
<feature type="region of interest" description="Disordered" evidence="7">
    <location>
        <begin position="205"/>
        <end position="233"/>
    </location>
</feature>
<protein>
    <recommendedName>
        <fullName evidence="10">Transcription initiation factor IIF subunit alpha</fullName>
    </recommendedName>
</protein>
<comment type="subcellular location">
    <subcellularLocation>
        <location evidence="1">Nucleus</location>
    </subcellularLocation>
</comment>
<organism evidence="8 9">
    <name type="scientific">Papiliotrema laurentii</name>
    <name type="common">Cryptococcus laurentii</name>
    <dbReference type="NCBI Taxonomy" id="5418"/>
    <lineage>
        <taxon>Eukaryota</taxon>
        <taxon>Fungi</taxon>
        <taxon>Dikarya</taxon>
        <taxon>Basidiomycota</taxon>
        <taxon>Agaricomycotina</taxon>
        <taxon>Tremellomycetes</taxon>
        <taxon>Tremellales</taxon>
        <taxon>Rhynchogastremaceae</taxon>
        <taxon>Papiliotrema</taxon>
    </lineage>
</organism>
<feature type="region of interest" description="Disordered" evidence="7">
    <location>
        <begin position="361"/>
        <end position="683"/>
    </location>
</feature>
<keyword evidence="6" id="KW-0539">Nucleus</keyword>
<reference evidence="8" key="1">
    <citation type="submission" date="2023-02" db="EMBL/GenBank/DDBJ databases">
        <title>Identification and recombinant expression of a fungal hydrolase from Papiliotrema laurentii that hydrolyzes apple cutin and clears colloidal polyester polyurethane.</title>
        <authorList>
            <consortium name="DOE Joint Genome Institute"/>
            <person name="Roman V.A."/>
            <person name="Bojanowski C."/>
            <person name="Crable B.R."/>
            <person name="Wagner D.N."/>
            <person name="Hung C.S."/>
            <person name="Nadeau L.J."/>
            <person name="Schratz L."/>
            <person name="Haridas S."/>
            <person name="Pangilinan J."/>
            <person name="Lipzen A."/>
            <person name="Na H."/>
            <person name="Yan M."/>
            <person name="Ng V."/>
            <person name="Grigoriev I.V."/>
            <person name="Spatafora J.W."/>
            <person name="Barlow D."/>
            <person name="Biffinger J."/>
            <person name="Kelley-Loughnane N."/>
            <person name="Varaljay V.A."/>
            <person name="Crookes-Goodson W.J."/>
        </authorList>
    </citation>
    <scope>NUCLEOTIDE SEQUENCE</scope>
    <source>
        <strain evidence="8">5307AH</strain>
    </source>
</reference>
<evidence type="ECO:0008006" key="10">
    <source>
        <dbReference type="Google" id="ProtNLM"/>
    </source>
</evidence>
<feature type="compositionally biased region" description="Low complexity" evidence="7">
    <location>
        <begin position="519"/>
        <end position="528"/>
    </location>
</feature>
<feature type="compositionally biased region" description="Basic residues" evidence="7">
    <location>
        <begin position="1"/>
        <end position="11"/>
    </location>
</feature>
<accession>A0AAD9L9A1</accession>
<feature type="compositionally biased region" description="Basic and acidic residues" evidence="7">
    <location>
        <begin position="442"/>
        <end position="451"/>
    </location>
</feature>
<evidence type="ECO:0000256" key="1">
    <source>
        <dbReference type="ARBA" id="ARBA00004123"/>
    </source>
</evidence>
<keyword evidence="5" id="KW-0804">Transcription</keyword>
<feature type="compositionally biased region" description="Basic and acidic residues" evidence="7">
    <location>
        <begin position="361"/>
        <end position="373"/>
    </location>
</feature>
<dbReference type="GO" id="GO:0006367">
    <property type="term" value="P:transcription initiation at RNA polymerase II promoter"/>
    <property type="evidence" value="ECO:0007669"/>
    <property type="project" value="InterPro"/>
</dbReference>
<sequence>MSVFLPKKKKTPAGQSRVPSARTARPVANGGPSSQSGPSRPPTAASSPAGGLPSGLSSDSPSEDLPPGYDPAKAIELPLFSFGDLNGTRYNIIRMNTAQDVDPRQIPSPILMNRKPRGGPTLPTVATDEDGNVIGKYVYDNEGKPVLDAEGQHVVERTVSRDHNLVGGATGQKKRRGKAIREVYHADIEAVKLRREEADPWVLESGRPKVDNANGVKSEAGPSGVKTENGRAGEDHNKIADRWVGTMLQPSNMATVLLLDSGAGGFNVVPLGRTYKFDPARPFTPLDPDAAQKAFEYQTKHKFQNRWEYRQGGPTTAADAVNRYSVLRQEARAQRLEQHMRMANGEERKPYIKAERFEDDAKREGRQMERGMEGGEDEELDYDINEDFQDDDDNNTFHRNEEEEEEQKRIEERLKKEFKLANATVGDRPQIEETEDSDEDLFGEKLNDQGKRLRRMMRKRGERPDDFYGTDSDTDTDSEAETVKSEKSVDKSKEEAEAIKSVPGSAERPSRPVSRPPSHRGSSPVPHRSTPPPSGNAQAAPPGAGAAFVARRATGGAASPRHRTGSPLGRAQSPETGSMRGSSPVSARGGSPAPGREGSPVTVPPAKPVKGGTTGKIARKTPTASPQPAGTPSGSVNASSPGPSNANKRKTSPGDDAARPKKTKRPGSSTPTPQPEEIEPFPGMITRQEVYKWFKSQNKEVVPMGEVIAAFKHRIGSTPKEKMGVNQKLFLGHVKGMTRQEENKMLRFQG</sequence>
<feature type="compositionally biased region" description="Polar residues" evidence="7">
    <location>
        <begin position="622"/>
        <end position="646"/>
    </location>
</feature>
<evidence type="ECO:0000256" key="6">
    <source>
        <dbReference type="ARBA" id="ARBA00023242"/>
    </source>
</evidence>
<keyword evidence="9" id="KW-1185">Reference proteome</keyword>